<dbReference type="SUPFAM" id="SSF51182">
    <property type="entry name" value="RmlC-like cupins"/>
    <property type="match status" value="1"/>
</dbReference>
<sequence length="196" mass="21023">MKVSNAFRIMPKKIPDRRGCFYEAFRHEAISRIIGHPLRVRQANYSVSQCNTLRGIHGTRLPPGQAKLVTCVRGAALDIVVDLRVGSPTFGMFDVTHQDADSGVAVYLSDGLGHAFLALSDDTCMSYLCSTEYMPGTMIEINALDSALGLPWNLAESPVMSDKDAAAPTLSEAAAAGLLPTYEDCLALYARLGAAG</sequence>
<dbReference type="PANTHER" id="PTHR21047">
    <property type="entry name" value="DTDP-6-DEOXY-D-GLUCOSE-3,5 EPIMERASE"/>
    <property type="match status" value="1"/>
</dbReference>
<dbReference type="InterPro" id="IPR000888">
    <property type="entry name" value="RmlC-like"/>
</dbReference>
<accession>A0A7W9YLA8</accession>
<dbReference type="InterPro" id="IPR011051">
    <property type="entry name" value="RmlC_Cupin_sf"/>
</dbReference>
<evidence type="ECO:0000256" key="2">
    <source>
        <dbReference type="PIRSR" id="PIRSR600888-1"/>
    </source>
</evidence>
<feature type="active site" description="Proton donor" evidence="2">
    <location>
        <position position="127"/>
    </location>
</feature>
<feature type="active site" description="Proton acceptor" evidence="2">
    <location>
        <position position="57"/>
    </location>
</feature>
<dbReference type="GO" id="GO:0019305">
    <property type="term" value="P:dTDP-rhamnose biosynthetic process"/>
    <property type="evidence" value="ECO:0007669"/>
    <property type="project" value="TreeGrafter"/>
</dbReference>
<dbReference type="Pfam" id="PF00908">
    <property type="entry name" value="dTDP_sugar_isom"/>
    <property type="match status" value="1"/>
</dbReference>
<name>A0A7W9YLA8_9ACTN</name>
<dbReference type="GO" id="GO:0008830">
    <property type="term" value="F:dTDP-4-dehydrorhamnose 3,5-epimerase activity"/>
    <property type="evidence" value="ECO:0007669"/>
    <property type="project" value="InterPro"/>
</dbReference>
<reference evidence="4 5" key="1">
    <citation type="submission" date="2020-08" db="EMBL/GenBank/DDBJ databases">
        <title>Sequencing the genomes of 1000 actinobacteria strains.</title>
        <authorList>
            <person name="Klenk H.-P."/>
        </authorList>
    </citation>
    <scope>NUCLEOTIDE SEQUENCE [LARGE SCALE GENOMIC DNA]</scope>
    <source>
        <strain evidence="4 5">DSM 46659</strain>
    </source>
</reference>
<gene>
    <name evidence="4" type="ORF">HNR23_004323</name>
</gene>
<dbReference type="GO" id="GO:0005829">
    <property type="term" value="C:cytosol"/>
    <property type="evidence" value="ECO:0007669"/>
    <property type="project" value="TreeGrafter"/>
</dbReference>
<dbReference type="CDD" id="cd00438">
    <property type="entry name" value="cupin_RmlC"/>
    <property type="match status" value="1"/>
</dbReference>
<comment type="caution">
    <text evidence="4">The sequence shown here is derived from an EMBL/GenBank/DDBJ whole genome shotgun (WGS) entry which is preliminary data.</text>
</comment>
<evidence type="ECO:0000256" key="1">
    <source>
        <dbReference type="ARBA" id="ARBA00010154"/>
    </source>
</evidence>
<keyword evidence="5" id="KW-1185">Reference proteome</keyword>
<proteinExistence type="inferred from homology"/>
<dbReference type="AlphaFoldDB" id="A0A7W9YLA8"/>
<dbReference type="RefSeq" id="WP_221308202.1">
    <property type="nucleotide sequence ID" value="NZ_JACHDS010000001.1"/>
</dbReference>
<dbReference type="PANTHER" id="PTHR21047:SF2">
    <property type="entry name" value="THYMIDINE DIPHOSPHO-4-KETO-RHAMNOSE 3,5-EPIMERASE"/>
    <property type="match status" value="1"/>
</dbReference>
<feature type="site" description="Participates in a stacking interaction with the thymidine ring of dTDP-4-oxo-6-deoxyglucose" evidence="3">
    <location>
        <position position="133"/>
    </location>
</feature>
<evidence type="ECO:0000313" key="4">
    <source>
        <dbReference type="EMBL" id="MBB6174263.1"/>
    </source>
</evidence>
<evidence type="ECO:0000313" key="5">
    <source>
        <dbReference type="Proteomes" id="UP000546642"/>
    </source>
</evidence>
<dbReference type="GO" id="GO:0000271">
    <property type="term" value="P:polysaccharide biosynthetic process"/>
    <property type="evidence" value="ECO:0007669"/>
    <property type="project" value="TreeGrafter"/>
</dbReference>
<dbReference type="Proteomes" id="UP000546642">
    <property type="component" value="Unassembled WGS sequence"/>
</dbReference>
<evidence type="ECO:0000256" key="3">
    <source>
        <dbReference type="PIRSR" id="PIRSR600888-3"/>
    </source>
</evidence>
<dbReference type="InterPro" id="IPR014710">
    <property type="entry name" value="RmlC-like_jellyroll"/>
</dbReference>
<comment type="similarity">
    <text evidence="1">Belongs to the dTDP-4-dehydrorhamnose 3,5-epimerase family.</text>
</comment>
<dbReference type="Gene3D" id="2.60.120.10">
    <property type="entry name" value="Jelly Rolls"/>
    <property type="match status" value="1"/>
</dbReference>
<organism evidence="4 5">
    <name type="scientific">Nocardiopsis mwathae</name>
    <dbReference type="NCBI Taxonomy" id="1472723"/>
    <lineage>
        <taxon>Bacteria</taxon>
        <taxon>Bacillati</taxon>
        <taxon>Actinomycetota</taxon>
        <taxon>Actinomycetes</taxon>
        <taxon>Streptosporangiales</taxon>
        <taxon>Nocardiopsidaceae</taxon>
        <taxon>Nocardiopsis</taxon>
    </lineage>
</organism>
<dbReference type="EMBL" id="JACHDS010000001">
    <property type="protein sequence ID" value="MBB6174263.1"/>
    <property type="molecule type" value="Genomic_DNA"/>
</dbReference>
<protein>
    <submittedName>
        <fullName evidence="4">NDP-hexose 3,5-(Or5-) epimerase</fullName>
    </submittedName>
</protein>